<gene>
    <name evidence="2" type="ORF">PSQ40_05190</name>
</gene>
<keyword evidence="3" id="KW-1185">Reference proteome</keyword>
<feature type="transmembrane region" description="Helical" evidence="1">
    <location>
        <begin position="20"/>
        <end position="38"/>
    </location>
</feature>
<feature type="transmembrane region" description="Helical" evidence="1">
    <location>
        <begin position="347"/>
        <end position="371"/>
    </location>
</feature>
<keyword evidence="1" id="KW-0812">Transmembrane</keyword>
<feature type="transmembrane region" description="Helical" evidence="1">
    <location>
        <begin position="286"/>
        <end position="303"/>
    </location>
</feature>
<organism evidence="2 3">
    <name type="scientific">Curvibacter cyanobacteriorum</name>
    <dbReference type="NCBI Taxonomy" id="3026422"/>
    <lineage>
        <taxon>Bacteria</taxon>
        <taxon>Pseudomonadati</taxon>
        <taxon>Pseudomonadota</taxon>
        <taxon>Betaproteobacteria</taxon>
        <taxon>Burkholderiales</taxon>
        <taxon>Comamonadaceae</taxon>
        <taxon>Curvibacter</taxon>
    </lineage>
</organism>
<dbReference type="Proteomes" id="UP001528673">
    <property type="component" value="Unassembled WGS sequence"/>
</dbReference>
<sequence length="441" mass="46815">MTRSTEVDALATERPFPDRAGLAVVVACAGVALVAPWAGWGPAQLLAPALLLALLAGLWALPGTPILFPPLLVLLLLSLFDLVPPEGLIRAASGDAALWALGSLVLSLAARQSGLLGRLFAAAAAPGRLTRLSVVWLALALALLPSPLQAARWSQSFQAVSPRSARAREELLRAARLLARLAWLPAHPASLVAIGLLPAEGLDRYVAMHWLLPVWPLLVLALLQGLLAPWWLDRSFTSAAPPTTGRATGPAMAPAATDERLAMYGVAGIGLSLMLMTLLQPFHGLAPGQMALFGLVMLFALQWVPQGRFHPAVDWSVLVAVGLLPGLISALAVPLPQATASWPLGALALPLLLLLRLCFPPLAAASLAFALVLPWTAHLNADLLSTALPVLVALHIADLLLVSSDNGDRRANWRSLGLAFKSGRTWLWVPAYYLWLGWWNP</sequence>
<proteinExistence type="predicted"/>
<feature type="transmembrane region" description="Helical" evidence="1">
    <location>
        <begin position="210"/>
        <end position="232"/>
    </location>
</feature>
<feature type="transmembrane region" description="Helical" evidence="1">
    <location>
        <begin position="177"/>
        <end position="198"/>
    </location>
</feature>
<accession>A0ABT5MVU2</accession>
<dbReference type="EMBL" id="JAQSIP010000002">
    <property type="protein sequence ID" value="MDD0837962.1"/>
    <property type="molecule type" value="Genomic_DNA"/>
</dbReference>
<feature type="transmembrane region" description="Helical" evidence="1">
    <location>
        <begin position="261"/>
        <end position="279"/>
    </location>
</feature>
<name>A0ABT5MVU2_9BURK</name>
<feature type="transmembrane region" description="Helical" evidence="1">
    <location>
        <begin position="315"/>
        <end position="335"/>
    </location>
</feature>
<evidence type="ECO:0000313" key="3">
    <source>
        <dbReference type="Proteomes" id="UP001528673"/>
    </source>
</evidence>
<evidence type="ECO:0000256" key="1">
    <source>
        <dbReference type="SAM" id="Phobius"/>
    </source>
</evidence>
<keyword evidence="1" id="KW-1133">Transmembrane helix</keyword>
<protein>
    <submittedName>
        <fullName evidence="2">Uncharacterized protein</fullName>
    </submittedName>
</protein>
<comment type="caution">
    <text evidence="2">The sequence shown here is derived from an EMBL/GenBank/DDBJ whole genome shotgun (WGS) entry which is preliminary data.</text>
</comment>
<evidence type="ECO:0000313" key="2">
    <source>
        <dbReference type="EMBL" id="MDD0837962.1"/>
    </source>
</evidence>
<keyword evidence="1" id="KW-0472">Membrane</keyword>
<reference evidence="2 3" key="1">
    <citation type="submission" date="2023-02" db="EMBL/GenBank/DDBJ databases">
        <title>Bacterial whole genomic sequence of Curvibacter sp. HBC61.</title>
        <authorList>
            <person name="Le V."/>
            <person name="Ko S.-R."/>
            <person name="Ahn C.-Y."/>
            <person name="Oh H.-M."/>
        </authorList>
    </citation>
    <scope>NUCLEOTIDE SEQUENCE [LARGE SCALE GENOMIC DNA]</scope>
    <source>
        <strain evidence="2 3">HBC61</strain>
    </source>
</reference>
<dbReference type="RefSeq" id="WP_273949296.1">
    <property type="nucleotide sequence ID" value="NZ_JAQSIP010000002.1"/>
</dbReference>